<feature type="transmembrane region" description="Helical" evidence="6">
    <location>
        <begin position="380"/>
        <end position="402"/>
    </location>
</feature>
<dbReference type="EMBL" id="FOLB01000001">
    <property type="protein sequence ID" value="SFB79564.1"/>
    <property type="molecule type" value="Genomic_DNA"/>
</dbReference>
<dbReference type="PROSITE" id="PS51257">
    <property type="entry name" value="PROKAR_LIPOPROTEIN"/>
    <property type="match status" value="1"/>
</dbReference>
<evidence type="ECO:0000259" key="7">
    <source>
        <dbReference type="Pfam" id="PF02687"/>
    </source>
</evidence>
<sequence length="1008" mass="103979">MIRALAYRKGQAATLALLAALVTACAVFAPFYDRVMQQALVDVKLTEAPALDTSLVIQERAVPVTDGPPPNVPGPRDLMAAVPSGLRHWFQEPSYGWTAEATVPHRPLNLSGQVMSRTEACEHVTIVSGRCPKAAGEILVSVADEKTFGYRPGQVVPTDVAAQAADEPARERGLVVVGSYREVRGSDYFAEPLTGWSGVTVADVSPAVIRHEIWLTDDATFADGPDALPDPRSVAVLRLAKDRVGIDEIGSLAAVAAVHESPVLNGRQTVPDVRTGLPDIAAEIASQVDDSRVLVPLILAPLATLCLVVLWLVLVTITDLRRSEVAVARLRGQGVRGARRLLAGELVPVVLLGAIPGLVAAVGGAWLAARLLPGEAGLELRVPVLVSLLGVLVVLVGATWAASSRVARTPVDELVRRSATFRRGWRMRALDAVLLTGCVVLAVEFVTGGLSGPASYVAPALFALGVGLVLAYLITPLAGAGGRALLRRRASGAALGLLDAARSQSLRSTVTVLTVATALTVFSVDAVLVAAHNRDLAARQAAGAPAVLQVVGADLGAVDAGIDRAVHETGDRRITPVVTIRPSGDPSITTLAVRPEDFARTALLAPGALPADWVDLLSPDDIEPVDLTGRRLTVSVSGGVLGTEEPAVLGVDVVTDSIVYHRDLGPLPASGGARLGVDVPCADTCHLSALTLTGSVGSSMSGSVTFDRVSVDGQPVSLGNASTWTAYDGDALTPGGTDALTLDVSTDGQEEVATTQAFFAGSVPVVATAGARPHSQDYSITGLDGRSRAADLAGRATRLPGAPALAVLANLDVLRRASHPDSQAVLSVWLGDADLVAPTRRALAAQGVALAGVSTLEGVRHDLDRSIPTWAVQLGVVTGLVSLLVALLMLALTAVSGWRVRARDLAALWVGGVPRGIVSRLAVLAPLPVIAVAVLGGAAAGLVGAIVATPSIPLFAEPPEVDTLDLATPWLPVLAVTAACLLLLGLLGAATGRAVYRRAALARLKEGV</sequence>
<evidence type="ECO:0000256" key="1">
    <source>
        <dbReference type="ARBA" id="ARBA00004651"/>
    </source>
</evidence>
<dbReference type="OrthoDB" id="3275641at2"/>
<keyword evidence="9" id="KW-1185">Reference proteome</keyword>
<feature type="transmembrane region" description="Helical" evidence="6">
    <location>
        <begin position="293"/>
        <end position="320"/>
    </location>
</feature>
<evidence type="ECO:0000256" key="3">
    <source>
        <dbReference type="ARBA" id="ARBA00022692"/>
    </source>
</evidence>
<dbReference type="Pfam" id="PF02687">
    <property type="entry name" value="FtsX"/>
    <property type="match status" value="1"/>
</dbReference>
<dbReference type="AlphaFoldDB" id="A0A1I1DXL5"/>
<dbReference type="STRING" id="574651.SAMN04487968_101551"/>
<dbReference type="Proteomes" id="UP000198832">
    <property type="component" value="Unassembled WGS sequence"/>
</dbReference>
<comment type="subcellular location">
    <subcellularLocation>
        <location evidence="1">Cell membrane</location>
        <topology evidence="1">Multi-pass membrane protein</topology>
    </subcellularLocation>
</comment>
<dbReference type="GO" id="GO:0005886">
    <property type="term" value="C:plasma membrane"/>
    <property type="evidence" value="ECO:0007669"/>
    <property type="project" value="UniProtKB-SubCell"/>
</dbReference>
<dbReference type="InterPro" id="IPR003838">
    <property type="entry name" value="ABC3_permease_C"/>
</dbReference>
<feature type="transmembrane region" description="Helical" evidence="6">
    <location>
        <begin position="432"/>
        <end position="450"/>
    </location>
</feature>
<keyword evidence="3 6" id="KW-0812">Transmembrane</keyword>
<feature type="transmembrane region" description="Helical" evidence="6">
    <location>
        <begin position="456"/>
        <end position="479"/>
    </location>
</feature>
<evidence type="ECO:0000256" key="6">
    <source>
        <dbReference type="SAM" id="Phobius"/>
    </source>
</evidence>
<reference evidence="8 9" key="1">
    <citation type="submission" date="2016-10" db="EMBL/GenBank/DDBJ databases">
        <authorList>
            <person name="de Groot N.N."/>
        </authorList>
    </citation>
    <scope>NUCLEOTIDE SEQUENCE [LARGE SCALE GENOMIC DNA]</scope>
    <source>
        <strain evidence="8 9">CGMCC 1.7056</strain>
    </source>
</reference>
<evidence type="ECO:0000256" key="4">
    <source>
        <dbReference type="ARBA" id="ARBA00022989"/>
    </source>
</evidence>
<accession>A0A1I1DXL5</accession>
<gene>
    <name evidence="8" type="ORF">SAMN04487968_101551</name>
</gene>
<keyword evidence="5 6" id="KW-0472">Membrane</keyword>
<evidence type="ECO:0000313" key="8">
    <source>
        <dbReference type="EMBL" id="SFB79564.1"/>
    </source>
</evidence>
<feature type="domain" description="ABC3 transporter permease C-terminal" evidence="7">
    <location>
        <begin position="302"/>
        <end position="410"/>
    </location>
</feature>
<keyword evidence="4 6" id="KW-1133">Transmembrane helix</keyword>
<dbReference type="RefSeq" id="WP_091119812.1">
    <property type="nucleotide sequence ID" value="NZ_FOLB01000001.1"/>
</dbReference>
<proteinExistence type="predicted"/>
<feature type="transmembrane region" description="Helical" evidence="6">
    <location>
        <begin position="870"/>
        <end position="900"/>
    </location>
</feature>
<keyword evidence="2" id="KW-1003">Cell membrane</keyword>
<evidence type="ECO:0000256" key="5">
    <source>
        <dbReference type="ARBA" id="ARBA00023136"/>
    </source>
</evidence>
<feature type="transmembrane region" description="Helical" evidence="6">
    <location>
        <begin position="969"/>
        <end position="996"/>
    </location>
</feature>
<feature type="transmembrane region" description="Helical" evidence="6">
    <location>
        <begin position="510"/>
        <end position="531"/>
    </location>
</feature>
<feature type="transmembrane region" description="Helical" evidence="6">
    <location>
        <begin position="921"/>
        <end position="949"/>
    </location>
</feature>
<evidence type="ECO:0000256" key="2">
    <source>
        <dbReference type="ARBA" id="ARBA00022475"/>
    </source>
</evidence>
<name>A0A1I1DXL5_9ACTN</name>
<feature type="transmembrane region" description="Helical" evidence="6">
    <location>
        <begin position="341"/>
        <end position="368"/>
    </location>
</feature>
<protein>
    <submittedName>
        <fullName evidence="8">FtsX-like permease family protein</fullName>
    </submittedName>
</protein>
<organism evidence="8 9">
    <name type="scientific">Nocardioides terrae</name>
    <dbReference type="NCBI Taxonomy" id="574651"/>
    <lineage>
        <taxon>Bacteria</taxon>
        <taxon>Bacillati</taxon>
        <taxon>Actinomycetota</taxon>
        <taxon>Actinomycetes</taxon>
        <taxon>Propionibacteriales</taxon>
        <taxon>Nocardioidaceae</taxon>
        <taxon>Nocardioides</taxon>
    </lineage>
</organism>
<evidence type="ECO:0000313" key="9">
    <source>
        <dbReference type="Proteomes" id="UP000198832"/>
    </source>
</evidence>